<dbReference type="EC" id="2.5.1.18" evidence="1"/>
<gene>
    <name evidence="6" type="ORF">L288_09340</name>
</gene>
<dbReference type="InterPro" id="IPR010987">
    <property type="entry name" value="Glutathione-S-Trfase_C-like"/>
</dbReference>
<feature type="domain" description="GST N-terminal" evidence="4">
    <location>
        <begin position="1"/>
        <end position="80"/>
    </location>
</feature>
<comment type="catalytic activity">
    <reaction evidence="3">
        <text>RX + glutathione = an S-substituted glutathione + a halide anion + H(+)</text>
        <dbReference type="Rhea" id="RHEA:16437"/>
        <dbReference type="ChEBI" id="CHEBI:15378"/>
        <dbReference type="ChEBI" id="CHEBI:16042"/>
        <dbReference type="ChEBI" id="CHEBI:17792"/>
        <dbReference type="ChEBI" id="CHEBI:57925"/>
        <dbReference type="ChEBI" id="CHEBI:90779"/>
        <dbReference type="EC" id="2.5.1.18"/>
    </reaction>
</comment>
<dbReference type="SUPFAM" id="SSF47616">
    <property type="entry name" value="GST C-terminal domain-like"/>
    <property type="match status" value="1"/>
</dbReference>
<evidence type="ECO:0000313" key="7">
    <source>
        <dbReference type="Proteomes" id="UP000015525"/>
    </source>
</evidence>
<dbReference type="InterPro" id="IPR004046">
    <property type="entry name" value="GST_C"/>
</dbReference>
<feature type="domain" description="GST C-terminal" evidence="5">
    <location>
        <begin position="86"/>
        <end position="210"/>
    </location>
</feature>
<protein>
    <recommendedName>
        <fullName evidence="1">glutathione transferase</fullName>
        <ecNumber evidence="1">2.5.1.18</ecNumber>
    </recommendedName>
</protein>
<evidence type="ECO:0000259" key="4">
    <source>
        <dbReference type="PROSITE" id="PS50404"/>
    </source>
</evidence>
<dbReference type="InterPro" id="IPR036249">
    <property type="entry name" value="Thioredoxin-like_sf"/>
</dbReference>
<dbReference type="CDD" id="cd03046">
    <property type="entry name" value="GST_N_GTT1_like"/>
    <property type="match status" value="1"/>
</dbReference>
<dbReference type="PROSITE" id="PS50405">
    <property type="entry name" value="GST_CTER"/>
    <property type="match status" value="1"/>
</dbReference>
<name>T0H6S9_9SPHN</name>
<dbReference type="Pfam" id="PF14497">
    <property type="entry name" value="GST_C_3"/>
    <property type="match status" value="1"/>
</dbReference>
<dbReference type="AlphaFoldDB" id="T0H6S9"/>
<organism evidence="6 7">
    <name type="scientific">Sphingobium quisquiliarum P25</name>
    <dbReference type="NCBI Taxonomy" id="1329909"/>
    <lineage>
        <taxon>Bacteria</taxon>
        <taxon>Pseudomonadati</taxon>
        <taxon>Pseudomonadota</taxon>
        <taxon>Alphaproteobacteria</taxon>
        <taxon>Sphingomonadales</taxon>
        <taxon>Sphingomonadaceae</taxon>
        <taxon>Sphingobium</taxon>
    </lineage>
</organism>
<evidence type="ECO:0000256" key="2">
    <source>
        <dbReference type="ARBA" id="ARBA00022679"/>
    </source>
</evidence>
<reference evidence="6 7" key="1">
    <citation type="journal article" date="2013" name="Genome Announc.">
        <title>Draft Genome Sequence of Sphingobium quisquiliarum Strain P25T, a Novel Hexachlorocyclohexane (HCH)-Degrading Bacterium Isolated from an HCH Dumpsite.</title>
        <authorList>
            <person name="Kumar Singh A."/>
            <person name="Sangwan N."/>
            <person name="Sharma A."/>
            <person name="Gupta V."/>
            <person name="Khurana J.P."/>
            <person name="Lal R."/>
        </authorList>
    </citation>
    <scope>NUCLEOTIDE SEQUENCE [LARGE SCALE GENOMIC DNA]</scope>
    <source>
        <strain evidence="6 7">P25</strain>
    </source>
</reference>
<dbReference type="InterPro" id="IPR040079">
    <property type="entry name" value="Glutathione_S-Trfase"/>
</dbReference>
<dbReference type="PANTHER" id="PTHR44051">
    <property type="entry name" value="GLUTATHIONE S-TRANSFERASE-RELATED"/>
    <property type="match status" value="1"/>
</dbReference>
<dbReference type="SFLD" id="SFLDG01150">
    <property type="entry name" value="Main.1:_Beta-like"/>
    <property type="match status" value="1"/>
</dbReference>
<dbReference type="InterPro" id="IPR004045">
    <property type="entry name" value="Glutathione_S-Trfase_N"/>
</dbReference>
<proteinExistence type="predicted"/>
<dbReference type="GO" id="GO:0004601">
    <property type="term" value="F:peroxidase activity"/>
    <property type="evidence" value="ECO:0007669"/>
    <property type="project" value="UniProtKB-ARBA"/>
</dbReference>
<evidence type="ECO:0000259" key="5">
    <source>
        <dbReference type="PROSITE" id="PS50405"/>
    </source>
</evidence>
<dbReference type="Pfam" id="PF13409">
    <property type="entry name" value="GST_N_2"/>
    <property type="match status" value="1"/>
</dbReference>
<dbReference type="EMBL" id="ATHO01000076">
    <property type="protein sequence ID" value="EQB07803.1"/>
    <property type="molecule type" value="Genomic_DNA"/>
</dbReference>
<evidence type="ECO:0000256" key="1">
    <source>
        <dbReference type="ARBA" id="ARBA00012452"/>
    </source>
</evidence>
<evidence type="ECO:0000256" key="3">
    <source>
        <dbReference type="ARBA" id="ARBA00047960"/>
    </source>
</evidence>
<dbReference type="FunFam" id="3.40.30.10:FF:000156">
    <property type="entry name" value="Glutathione S-transferase 1"/>
    <property type="match status" value="1"/>
</dbReference>
<comment type="caution">
    <text evidence="6">The sequence shown here is derived from an EMBL/GenBank/DDBJ whole genome shotgun (WGS) entry which is preliminary data.</text>
</comment>
<dbReference type="RefSeq" id="WP_021238134.1">
    <property type="nucleotide sequence ID" value="NZ_ATHO01000076.1"/>
</dbReference>
<dbReference type="InterPro" id="IPR036282">
    <property type="entry name" value="Glutathione-S-Trfase_C_sf"/>
</dbReference>
<dbReference type="PANTHER" id="PTHR44051:SF9">
    <property type="entry name" value="GLUTATHIONE S-TRANSFERASE 1"/>
    <property type="match status" value="1"/>
</dbReference>
<dbReference type="Gene3D" id="1.20.1050.10">
    <property type="match status" value="1"/>
</dbReference>
<dbReference type="PROSITE" id="PS50404">
    <property type="entry name" value="GST_NTER"/>
    <property type="match status" value="1"/>
</dbReference>
<keyword evidence="7" id="KW-1185">Reference proteome</keyword>
<dbReference type="GO" id="GO:0005737">
    <property type="term" value="C:cytoplasm"/>
    <property type="evidence" value="ECO:0007669"/>
    <property type="project" value="UniProtKB-ARBA"/>
</dbReference>
<keyword evidence="2" id="KW-0808">Transferase</keyword>
<dbReference type="SFLD" id="SFLDG00358">
    <property type="entry name" value="Main_(cytGST)"/>
    <property type="match status" value="1"/>
</dbReference>
<evidence type="ECO:0000313" key="6">
    <source>
        <dbReference type="EMBL" id="EQB07803.1"/>
    </source>
</evidence>
<dbReference type="GO" id="GO:0004364">
    <property type="term" value="F:glutathione transferase activity"/>
    <property type="evidence" value="ECO:0007669"/>
    <property type="project" value="UniProtKB-EC"/>
</dbReference>
<dbReference type="Gene3D" id="3.40.30.10">
    <property type="entry name" value="Glutaredoxin"/>
    <property type="match status" value="1"/>
</dbReference>
<dbReference type="SFLD" id="SFLDS00019">
    <property type="entry name" value="Glutathione_Transferase_(cytos"/>
    <property type="match status" value="1"/>
</dbReference>
<dbReference type="Proteomes" id="UP000015525">
    <property type="component" value="Unassembled WGS sequence"/>
</dbReference>
<dbReference type="SUPFAM" id="SSF52833">
    <property type="entry name" value="Thioredoxin-like"/>
    <property type="match status" value="1"/>
</dbReference>
<sequence length="210" mass="22608">MITLHHLVYSRSTRIIWALEEFGLPYELVVHQRLPSFRAPPELAAVHPLGKAPVIVDNGLTIAESAAILSYLNDRYGDGRLAPPAGSDARVIHDEWLHYVEGSAALPVMLNLIGGVTGGLQGAMAAFAESELAKTIGYIAQGVGDGPWLMGDQFTIADIHLAYLLELAESAGLLADHANLRAYVERFRARPAYQKAISAGGPVVYPRQAS</sequence>
<dbReference type="PATRIC" id="fig|1329909.3.peg.1805"/>
<accession>T0H6S9</accession>